<sequence>MADIALASKSDISTVSRTLRKAEDQVRTEKGRAIWRIAAEMGYRPNLTAASLRTNSSRLITVFVPRLRDEVLALMHEGIDQVLAAAGYQSIVVPTGDDPAEQVAKLEMAIQRGVDGILIGDARSDSDFMDNVRRLGLPFFLFNRPLDGYASVTSGDYQGGMLAAGHLAQMCPGPVAVYGGMPYAQNLARRVQGFRDGFEAAGRTLPPNLVLDGGLYAEDGAMAAHQLMQQLEPPFGLFAVNDTAAIGALGEFYRAGLRAGRDVFVVGFNDISLAGAIPVGLTTIRSSMAEVGSRAAEALLGRISGENPGSRTVPVDLMIRESTQN</sequence>
<evidence type="ECO:0000256" key="2">
    <source>
        <dbReference type="ARBA" id="ARBA00023125"/>
    </source>
</evidence>
<dbReference type="SMART" id="SM00354">
    <property type="entry name" value="HTH_LACI"/>
    <property type="match status" value="1"/>
</dbReference>
<dbReference type="InterPro" id="IPR028082">
    <property type="entry name" value="Peripla_BP_I"/>
</dbReference>
<organism evidence="5 6">
    <name type="scientific">Arthrobacter gengyunqii</name>
    <dbReference type="NCBI Taxonomy" id="2886940"/>
    <lineage>
        <taxon>Bacteria</taxon>
        <taxon>Bacillati</taxon>
        <taxon>Actinomycetota</taxon>
        <taxon>Actinomycetes</taxon>
        <taxon>Micrococcales</taxon>
        <taxon>Micrococcaceae</taxon>
        <taxon>Arthrobacter</taxon>
    </lineage>
</organism>
<dbReference type="SUPFAM" id="SSF47413">
    <property type="entry name" value="lambda repressor-like DNA-binding domains"/>
    <property type="match status" value="1"/>
</dbReference>
<dbReference type="PANTHER" id="PTHR30146">
    <property type="entry name" value="LACI-RELATED TRANSCRIPTIONAL REPRESSOR"/>
    <property type="match status" value="1"/>
</dbReference>
<dbReference type="Gene3D" id="1.10.260.40">
    <property type="entry name" value="lambda repressor-like DNA-binding domains"/>
    <property type="match status" value="1"/>
</dbReference>
<evidence type="ECO:0000256" key="3">
    <source>
        <dbReference type="ARBA" id="ARBA00023163"/>
    </source>
</evidence>
<dbReference type="Gene3D" id="3.40.50.2300">
    <property type="match status" value="2"/>
</dbReference>
<protein>
    <submittedName>
        <fullName evidence="5">LacI family transcriptional regulator</fullName>
    </submittedName>
</protein>
<evidence type="ECO:0000313" key="5">
    <source>
        <dbReference type="EMBL" id="MCC3270103.1"/>
    </source>
</evidence>
<proteinExistence type="predicted"/>
<dbReference type="Pfam" id="PF13377">
    <property type="entry name" value="Peripla_BP_3"/>
    <property type="match status" value="1"/>
</dbReference>
<feature type="domain" description="HTH lacI-type" evidence="4">
    <location>
        <begin position="1"/>
        <end position="54"/>
    </location>
</feature>
<evidence type="ECO:0000259" key="4">
    <source>
        <dbReference type="PROSITE" id="PS50932"/>
    </source>
</evidence>
<dbReference type="SUPFAM" id="SSF53822">
    <property type="entry name" value="Periplasmic binding protein-like I"/>
    <property type="match status" value="1"/>
</dbReference>
<reference evidence="5" key="1">
    <citation type="submission" date="2021-10" db="EMBL/GenBank/DDBJ databases">
        <title>Novel species in genus Arthrobacter.</title>
        <authorList>
            <person name="Liu Y."/>
        </authorList>
    </citation>
    <scope>NUCLEOTIDE SEQUENCE</scope>
    <source>
        <strain evidence="5">Zg-Y809</strain>
    </source>
</reference>
<dbReference type="CDD" id="cd01392">
    <property type="entry name" value="HTH_LacI"/>
    <property type="match status" value="1"/>
</dbReference>
<dbReference type="RefSeq" id="WP_227908379.1">
    <property type="nucleotide sequence ID" value="NZ_CP095461.1"/>
</dbReference>
<dbReference type="PANTHER" id="PTHR30146:SF109">
    <property type="entry name" value="HTH-TYPE TRANSCRIPTIONAL REGULATOR GALS"/>
    <property type="match status" value="1"/>
</dbReference>
<dbReference type="GO" id="GO:0003700">
    <property type="term" value="F:DNA-binding transcription factor activity"/>
    <property type="evidence" value="ECO:0007669"/>
    <property type="project" value="TreeGrafter"/>
</dbReference>
<keyword evidence="2" id="KW-0238">DNA-binding</keyword>
<dbReference type="InterPro" id="IPR010982">
    <property type="entry name" value="Lambda_DNA-bd_dom_sf"/>
</dbReference>
<keyword evidence="1" id="KW-0805">Transcription regulation</keyword>
<dbReference type="InterPro" id="IPR046335">
    <property type="entry name" value="LacI/GalR-like_sensor"/>
</dbReference>
<keyword evidence="3" id="KW-0804">Transcription</keyword>
<dbReference type="Pfam" id="PF00356">
    <property type="entry name" value="LacI"/>
    <property type="match status" value="1"/>
</dbReference>
<gene>
    <name evidence="5" type="ORF">LJ751_12190</name>
</gene>
<dbReference type="GO" id="GO:0000976">
    <property type="term" value="F:transcription cis-regulatory region binding"/>
    <property type="evidence" value="ECO:0007669"/>
    <property type="project" value="TreeGrafter"/>
</dbReference>
<name>A0A9X1S6R6_9MICC</name>
<evidence type="ECO:0000313" key="6">
    <source>
        <dbReference type="Proteomes" id="UP001139264"/>
    </source>
</evidence>
<accession>A0A9X1S6R6</accession>
<dbReference type="InterPro" id="IPR000843">
    <property type="entry name" value="HTH_LacI"/>
</dbReference>
<dbReference type="PROSITE" id="PS50932">
    <property type="entry name" value="HTH_LACI_2"/>
    <property type="match status" value="1"/>
</dbReference>
<dbReference type="Proteomes" id="UP001139264">
    <property type="component" value="Unassembled WGS sequence"/>
</dbReference>
<comment type="caution">
    <text evidence="5">The sequence shown here is derived from an EMBL/GenBank/DDBJ whole genome shotgun (WGS) entry which is preliminary data.</text>
</comment>
<evidence type="ECO:0000256" key="1">
    <source>
        <dbReference type="ARBA" id="ARBA00023015"/>
    </source>
</evidence>
<dbReference type="EMBL" id="JAJFZP010000010">
    <property type="protein sequence ID" value="MCC3270103.1"/>
    <property type="molecule type" value="Genomic_DNA"/>
</dbReference>
<dbReference type="AlphaFoldDB" id="A0A9X1S6R6"/>